<organism evidence="1 2">
    <name type="scientific">Roseomonas elaeocarpi</name>
    <dbReference type="NCBI Taxonomy" id="907779"/>
    <lineage>
        <taxon>Bacteria</taxon>
        <taxon>Pseudomonadati</taxon>
        <taxon>Pseudomonadota</taxon>
        <taxon>Alphaproteobacteria</taxon>
        <taxon>Acetobacterales</taxon>
        <taxon>Roseomonadaceae</taxon>
        <taxon>Roseomonas</taxon>
    </lineage>
</organism>
<comment type="caution">
    <text evidence="1">The sequence shown here is derived from an EMBL/GenBank/DDBJ whole genome shotgun (WGS) entry which is preliminary data.</text>
</comment>
<keyword evidence="2" id="KW-1185">Reference proteome</keyword>
<dbReference type="RefSeq" id="WP_377043858.1">
    <property type="nucleotide sequence ID" value="NZ_JBHLUN010000005.1"/>
</dbReference>
<accession>A0ABV6JQW2</accession>
<evidence type="ECO:0000313" key="1">
    <source>
        <dbReference type="EMBL" id="MFC0408116.1"/>
    </source>
</evidence>
<dbReference type="Proteomes" id="UP001589865">
    <property type="component" value="Unassembled WGS sequence"/>
</dbReference>
<protein>
    <submittedName>
        <fullName evidence="1">Uncharacterized protein</fullName>
    </submittedName>
</protein>
<name>A0ABV6JQW2_9PROT</name>
<sequence length="425" mass="45476">MSDMFIGDNALSSPPAFEHAGLVPGTVRLRCAQAGTLPSPLIAWCNGAEAGRAERTGAVAAEDVLDIAIARLPCTPTPQPLRFALADAPGDLAPPLPLQDGRSPWALLGPGHPVVEELEAQHGVLRGRLVNRENGLFAPLLFARVNGGPARPVAAEPPRPRPDGASSIRFSITLRAEEISESGLHVEIFAEGVEGPVARWGLRPDTPGAAAESIAVLSTRLRAAEHAGALRDARLRLDLDRGLAERDARFEAFVEHVMGLIAVQPPAEARLGAPDNRLEAVRALIAGAVPPPAETLSERLIRAGGPEFTQGWHPPEEDFRWMGPTGLIENPEPWRPVREITLRLRHVYGGGRPRLLISLDARDTPARLRDGEGGREIVVAPEVPVAFDVLRLDSLTHGSPAREGHGDDTRELSLAIAEVRFAYAG</sequence>
<gene>
    <name evidence="1" type="ORF">ACFFGY_07630</name>
</gene>
<reference evidence="1 2" key="1">
    <citation type="submission" date="2024-09" db="EMBL/GenBank/DDBJ databases">
        <authorList>
            <person name="Sun Q."/>
            <person name="Mori K."/>
        </authorList>
    </citation>
    <scope>NUCLEOTIDE SEQUENCE [LARGE SCALE GENOMIC DNA]</scope>
    <source>
        <strain evidence="1 2">TBRC 5777</strain>
    </source>
</reference>
<evidence type="ECO:0000313" key="2">
    <source>
        <dbReference type="Proteomes" id="UP001589865"/>
    </source>
</evidence>
<proteinExistence type="predicted"/>
<dbReference type="EMBL" id="JBHLUN010000005">
    <property type="protein sequence ID" value="MFC0408116.1"/>
    <property type="molecule type" value="Genomic_DNA"/>
</dbReference>